<dbReference type="RefSeq" id="WP_163519175.1">
    <property type="nucleotide sequence ID" value="NZ_JTCM02000079.1"/>
</dbReference>
<accession>A0A846HGD7</accession>
<evidence type="ECO:0000313" key="2">
    <source>
        <dbReference type="Proteomes" id="UP000031549"/>
    </source>
</evidence>
<protein>
    <submittedName>
        <fullName evidence="1">Uncharacterized protein</fullName>
    </submittedName>
</protein>
<dbReference type="EMBL" id="JTCM02000079">
    <property type="protein sequence ID" value="NEU75714.1"/>
    <property type="molecule type" value="Genomic_DNA"/>
</dbReference>
<dbReference type="Proteomes" id="UP000031549">
    <property type="component" value="Unassembled WGS sequence"/>
</dbReference>
<organism evidence="1 2">
    <name type="scientific">Hassallia byssoidea VB512170</name>
    <dbReference type="NCBI Taxonomy" id="1304833"/>
    <lineage>
        <taxon>Bacteria</taxon>
        <taxon>Bacillati</taxon>
        <taxon>Cyanobacteriota</taxon>
        <taxon>Cyanophyceae</taxon>
        <taxon>Nostocales</taxon>
        <taxon>Tolypothrichaceae</taxon>
        <taxon>Hassallia</taxon>
    </lineage>
</organism>
<keyword evidence="2" id="KW-1185">Reference proteome</keyword>
<comment type="caution">
    <text evidence="1">The sequence shown here is derived from an EMBL/GenBank/DDBJ whole genome shotgun (WGS) entry which is preliminary data.</text>
</comment>
<sequence>MLLFRMRHLQAAGMDMAKLSVDFYNPNGALQLYESVGFYKLYTWISYVKDV</sequence>
<gene>
    <name evidence="1" type="ORF">PI95_024930</name>
</gene>
<dbReference type="Gene3D" id="3.40.630.30">
    <property type="match status" value="1"/>
</dbReference>
<name>A0A846HGD7_9CYAN</name>
<proteinExistence type="predicted"/>
<reference evidence="1 2" key="1">
    <citation type="journal article" date="2015" name="Genome Announc.">
        <title>Draft Genome Sequence of Cyanobacterium Hassallia byssoidea Strain VB512170, Isolated from Monuments in India.</title>
        <authorList>
            <person name="Singh D."/>
            <person name="Chandrababunaidu M.M."/>
            <person name="Panda A."/>
            <person name="Sen D."/>
            <person name="Bhattacharyya S."/>
            <person name="Adhikary S.P."/>
            <person name="Tripathy S."/>
        </authorList>
    </citation>
    <scope>NUCLEOTIDE SEQUENCE [LARGE SCALE GENOMIC DNA]</scope>
    <source>
        <strain evidence="1 2">VB512170</strain>
    </source>
</reference>
<dbReference type="AlphaFoldDB" id="A0A846HGD7"/>
<evidence type="ECO:0000313" key="1">
    <source>
        <dbReference type="EMBL" id="NEU75714.1"/>
    </source>
</evidence>